<dbReference type="Proteomes" id="UP001500305">
    <property type="component" value="Unassembled WGS sequence"/>
</dbReference>
<proteinExistence type="predicted"/>
<evidence type="ECO:0000313" key="3">
    <source>
        <dbReference type="Proteomes" id="UP001500305"/>
    </source>
</evidence>
<evidence type="ECO:0000313" key="2">
    <source>
        <dbReference type="EMBL" id="GAA2226477.1"/>
    </source>
</evidence>
<gene>
    <name evidence="2" type="ORF">GCM10010430_01840</name>
</gene>
<accession>A0ABN3DB64</accession>
<comment type="caution">
    <text evidence="2">The sequence shown here is derived from an EMBL/GenBank/DDBJ whole genome shotgun (WGS) entry which is preliminary data.</text>
</comment>
<evidence type="ECO:0008006" key="4">
    <source>
        <dbReference type="Google" id="ProtNLM"/>
    </source>
</evidence>
<keyword evidence="3" id="KW-1185">Reference proteome</keyword>
<evidence type="ECO:0000256" key="1">
    <source>
        <dbReference type="SAM" id="MobiDB-lite"/>
    </source>
</evidence>
<feature type="region of interest" description="Disordered" evidence="1">
    <location>
        <begin position="157"/>
        <end position="183"/>
    </location>
</feature>
<name>A0ABN3DB64_9ACTN</name>
<dbReference type="EMBL" id="BAAATR010000001">
    <property type="protein sequence ID" value="GAA2226477.1"/>
    <property type="molecule type" value="Genomic_DNA"/>
</dbReference>
<protein>
    <recommendedName>
        <fullName evidence="4">HD Cas3-type domain-containing protein</fullName>
    </recommendedName>
</protein>
<sequence>MISPTPETEDVPLHVLAETGQLPDHQYMDQRTLTWIAGNRPVGPRVPATMPHCPARLAPDDSWFASPAVIDSIDGARHNARASLLIQLLARHHGLGHDHALALAAAAARHDSRRLHDRDDPGHGKRAAHWLTSNLDTVAGAPDSRYDPHSRNLTLNTVSAFGGNGRARSAKPNSRPSKPSCPR</sequence>
<organism evidence="2 3">
    <name type="scientific">Kitasatospora cystarginea</name>
    <dbReference type="NCBI Taxonomy" id="58350"/>
    <lineage>
        <taxon>Bacteria</taxon>
        <taxon>Bacillati</taxon>
        <taxon>Actinomycetota</taxon>
        <taxon>Actinomycetes</taxon>
        <taxon>Kitasatosporales</taxon>
        <taxon>Streptomycetaceae</taxon>
        <taxon>Kitasatospora</taxon>
    </lineage>
</organism>
<reference evidence="2 3" key="1">
    <citation type="journal article" date="2019" name="Int. J. Syst. Evol. Microbiol.">
        <title>The Global Catalogue of Microorganisms (GCM) 10K type strain sequencing project: providing services to taxonomists for standard genome sequencing and annotation.</title>
        <authorList>
            <consortium name="The Broad Institute Genomics Platform"/>
            <consortium name="The Broad Institute Genome Sequencing Center for Infectious Disease"/>
            <person name="Wu L."/>
            <person name="Ma J."/>
        </authorList>
    </citation>
    <scope>NUCLEOTIDE SEQUENCE [LARGE SCALE GENOMIC DNA]</scope>
    <source>
        <strain evidence="2 3">JCM 7356</strain>
    </source>
</reference>